<keyword evidence="5" id="KW-0472">Membrane</keyword>
<keyword evidence="9" id="KW-1185">Reference proteome</keyword>
<feature type="region of interest" description="Disordered" evidence="6">
    <location>
        <begin position="240"/>
        <end position="325"/>
    </location>
</feature>
<accession>A0A139ANT2</accession>
<dbReference type="InterPro" id="IPR011993">
    <property type="entry name" value="PH-like_dom_sf"/>
</dbReference>
<feature type="compositionally biased region" description="Low complexity" evidence="6">
    <location>
        <begin position="14"/>
        <end position="26"/>
    </location>
</feature>
<evidence type="ECO:0000313" key="8">
    <source>
        <dbReference type="EMBL" id="KXS18304.1"/>
    </source>
</evidence>
<keyword evidence="4" id="KW-1133">Transmembrane helix</keyword>
<feature type="compositionally biased region" description="Low complexity" evidence="6">
    <location>
        <begin position="87"/>
        <end position="101"/>
    </location>
</feature>
<organism evidence="8 9">
    <name type="scientific">Gonapodya prolifera (strain JEL478)</name>
    <name type="common">Monoblepharis prolifera</name>
    <dbReference type="NCBI Taxonomy" id="1344416"/>
    <lineage>
        <taxon>Eukaryota</taxon>
        <taxon>Fungi</taxon>
        <taxon>Fungi incertae sedis</taxon>
        <taxon>Chytridiomycota</taxon>
        <taxon>Chytridiomycota incertae sedis</taxon>
        <taxon>Monoblepharidomycetes</taxon>
        <taxon>Monoblepharidales</taxon>
        <taxon>Gonapodyaceae</taxon>
        <taxon>Gonapodya</taxon>
    </lineage>
</organism>
<comment type="similarity">
    <text evidence="2">Belongs to the YSP2 family.</text>
</comment>
<dbReference type="InterPro" id="IPR004182">
    <property type="entry name" value="GRAM"/>
</dbReference>
<keyword evidence="3" id="KW-0812">Transmembrane</keyword>
<dbReference type="EMBL" id="KQ965742">
    <property type="protein sequence ID" value="KXS18304.1"/>
    <property type="molecule type" value="Genomic_DNA"/>
</dbReference>
<feature type="compositionally biased region" description="Low complexity" evidence="6">
    <location>
        <begin position="35"/>
        <end position="51"/>
    </location>
</feature>
<feature type="compositionally biased region" description="Basic and acidic residues" evidence="6">
    <location>
        <begin position="62"/>
        <end position="79"/>
    </location>
</feature>
<gene>
    <name evidence="8" type="ORF">M427DRAFT_207560</name>
</gene>
<dbReference type="GO" id="GO:0005886">
    <property type="term" value="C:plasma membrane"/>
    <property type="evidence" value="ECO:0007669"/>
    <property type="project" value="TreeGrafter"/>
</dbReference>
<evidence type="ECO:0000256" key="2">
    <source>
        <dbReference type="ARBA" id="ARBA00006582"/>
    </source>
</evidence>
<dbReference type="OMA" id="GSENECV"/>
<dbReference type="GO" id="GO:0005789">
    <property type="term" value="C:endoplasmic reticulum membrane"/>
    <property type="evidence" value="ECO:0007669"/>
    <property type="project" value="TreeGrafter"/>
</dbReference>
<dbReference type="GO" id="GO:0032366">
    <property type="term" value="P:intracellular sterol transport"/>
    <property type="evidence" value="ECO:0007669"/>
    <property type="project" value="TreeGrafter"/>
</dbReference>
<dbReference type="AlphaFoldDB" id="A0A139ANT2"/>
<sequence length="490" mass="52666">MASLVAPAAPSLETPDGGAASSSAPSPDIPPLPLLPTSTSTSTSRPPSAAGILTLTDSEMSADERSEHDRAASETDEGARLPSLPRSEASATSKDSSSGQSEKPKTPLFNLLSPTPEDSIALFYRRFPELKDATELKTLERFSCTYGNKAPYLRGNLYITDLYLCFRARAFNTVSKLVIPFRDITVLESMKSVRHINAMRVIDRTDCVFIFSNFFATDREKAYKAAMASYAALSLPPLSHAPTQGRSRSASEPVEGHTRSFSDQPAGTGAAAGRSTLPRPTTARDLEQTLNPIGESGGSGSVHAQSPSYPAMSGPTSPSPLPKGECGCANHHSTVLVDRDMTAAPRDVFLAVFGESERACQPWLAASRQIGSEIGAPLAWTRAAGGDDGGASSEKDDIASWTTRTLEYSVKVPMVSKAVCYERQTISRCEEGVYVVNTSVQTPKIPYGDTFTIESRYCITSLGDGRTRMLLTMRVDVQKQVWITGEWPTC</sequence>
<dbReference type="GO" id="GO:0120015">
    <property type="term" value="F:sterol transfer activity"/>
    <property type="evidence" value="ECO:0007669"/>
    <property type="project" value="TreeGrafter"/>
</dbReference>
<name>A0A139ANT2_GONPJ</name>
<dbReference type="Pfam" id="PF16016">
    <property type="entry name" value="VASt"/>
    <property type="match status" value="1"/>
</dbReference>
<dbReference type="Pfam" id="PF02893">
    <property type="entry name" value="GRAM"/>
    <property type="match status" value="1"/>
</dbReference>
<reference evidence="8 9" key="1">
    <citation type="journal article" date="2015" name="Genome Biol. Evol.">
        <title>Phylogenomic analyses indicate that early fungi evolved digesting cell walls of algal ancestors of land plants.</title>
        <authorList>
            <person name="Chang Y."/>
            <person name="Wang S."/>
            <person name="Sekimoto S."/>
            <person name="Aerts A.L."/>
            <person name="Choi C."/>
            <person name="Clum A."/>
            <person name="LaButti K.M."/>
            <person name="Lindquist E.A."/>
            <person name="Yee Ngan C."/>
            <person name="Ohm R.A."/>
            <person name="Salamov A.A."/>
            <person name="Grigoriev I.V."/>
            <person name="Spatafora J.W."/>
            <person name="Berbee M.L."/>
        </authorList>
    </citation>
    <scope>NUCLEOTIDE SEQUENCE [LARGE SCALE GENOMIC DNA]</scope>
    <source>
        <strain evidence="8 9">JEL478</strain>
    </source>
</reference>
<dbReference type="PANTHER" id="PTHR23319:SF4">
    <property type="entry name" value="GRAM DOMAIN CONTAINING 1B, ISOFORM E"/>
    <property type="match status" value="1"/>
</dbReference>
<dbReference type="Proteomes" id="UP000070544">
    <property type="component" value="Unassembled WGS sequence"/>
</dbReference>
<dbReference type="SMART" id="SM00568">
    <property type="entry name" value="GRAM"/>
    <property type="match status" value="1"/>
</dbReference>
<evidence type="ECO:0000259" key="7">
    <source>
        <dbReference type="PROSITE" id="PS51778"/>
    </source>
</evidence>
<dbReference type="Gene3D" id="2.30.29.30">
    <property type="entry name" value="Pleckstrin-homology domain (PH domain)/Phosphotyrosine-binding domain (PTB)"/>
    <property type="match status" value="1"/>
</dbReference>
<evidence type="ECO:0000256" key="3">
    <source>
        <dbReference type="ARBA" id="ARBA00022692"/>
    </source>
</evidence>
<comment type="subcellular location">
    <subcellularLocation>
        <location evidence="1">Membrane</location>
        <topology evidence="1">Single-pass membrane protein</topology>
    </subcellularLocation>
</comment>
<dbReference type="PANTHER" id="PTHR23319">
    <property type="entry name" value="GRAM DOMAIN CONTAINING 1B, ISOFORM E"/>
    <property type="match status" value="1"/>
</dbReference>
<evidence type="ECO:0000256" key="6">
    <source>
        <dbReference type="SAM" id="MobiDB-lite"/>
    </source>
</evidence>
<feature type="domain" description="VASt" evidence="7">
    <location>
        <begin position="332"/>
        <end position="490"/>
    </location>
</feature>
<feature type="region of interest" description="Disordered" evidence="6">
    <location>
        <begin position="1"/>
        <end position="111"/>
    </location>
</feature>
<protein>
    <recommendedName>
        <fullName evidence="7">VASt domain-containing protein</fullName>
    </recommendedName>
</protein>
<dbReference type="SUPFAM" id="SSF55961">
    <property type="entry name" value="Bet v1-like"/>
    <property type="match status" value="1"/>
</dbReference>
<dbReference type="PROSITE" id="PS51778">
    <property type="entry name" value="VAST"/>
    <property type="match status" value="1"/>
</dbReference>
<dbReference type="OrthoDB" id="2162691at2759"/>
<dbReference type="InterPro" id="IPR031968">
    <property type="entry name" value="VASt"/>
</dbReference>
<dbReference type="STRING" id="1344416.A0A139ANT2"/>
<proteinExistence type="inferred from homology"/>
<evidence type="ECO:0000256" key="5">
    <source>
        <dbReference type="ARBA" id="ARBA00023136"/>
    </source>
</evidence>
<dbReference type="GO" id="GO:0032934">
    <property type="term" value="F:sterol binding"/>
    <property type="evidence" value="ECO:0007669"/>
    <property type="project" value="TreeGrafter"/>
</dbReference>
<dbReference type="GO" id="GO:0140268">
    <property type="term" value="C:endoplasmic reticulum-plasma membrane contact site"/>
    <property type="evidence" value="ECO:0007669"/>
    <property type="project" value="TreeGrafter"/>
</dbReference>
<dbReference type="InterPro" id="IPR051482">
    <property type="entry name" value="Cholesterol_transport"/>
</dbReference>
<evidence type="ECO:0000256" key="4">
    <source>
        <dbReference type="ARBA" id="ARBA00022989"/>
    </source>
</evidence>
<evidence type="ECO:0000256" key="1">
    <source>
        <dbReference type="ARBA" id="ARBA00004167"/>
    </source>
</evidence>
<evidence type="ECO:0000313" key="9">
    <source>
        <dbReference type="Proteomes" id="UP000070544"/>
    </source>
</evidence>